<proteinExistence type="predicted"/>
<dbReference type="Pfam" id="PF14385">
    <property type="entry name" value="DUF4416"/>
    <property type="match status" value="1"/>
</dbReference>
<sequence length="189" mass="22028">MSTPAIPLPAKPVLSILSAKWDRFWPELQKTLEKRFSPMDHVSEPIPFTQTTYYDEELGTPITRRLISFEQLVPMDELPAIKLWTNSLEKAWMDSRGHRLCNLDPGYLNQERLVLATGKNFTHRIYLCSGIWADLTLIYQRGNWVDLPWTFPDYATTAIKDHLTRIRALYTLQVRAQRQTKESHQCPKA</sequence>
<evidence type="ECO:0000313" key="1">
    <source>
        <dbReference type="EMBL" id="GAU07510.1"/>
    </source>
</evidence>
<organism evidence="1 2">
    <name type="scientific">Desulfoplanes formicivorans</name>
    <dbReference type="NCBI Taxonomy" id="1592317"/>
    <lineage>
        <taxon>Bacteria</taxon>
        <taxon>Pseudomonadati</taxon>
        <taxon>Thermodesulfobacteriota</taxon>
        <taxon>Desulfovibrionia</taxon>
        <taxon>Desulfovibrionales</taxon>
        <taxon>Desulfoplanaceae</taxon>
        <taxon>Desulfoplanes</taxon>
    </lineage>
</organism>
<dbReference type="STRING" id="1592317.DPF_0195"/>
<dbReference type="RefSeq" id="WP_069857007.1">
    <property type="nucleotide sequence ID" value="NZ_BDFE01000004.1"/>
</dbReference>
<dbReference type="OrthoDB" id="9788989at2"/>
<comment type="caution">
    <text evidence="1">The sequence shown here is derived from an EMBL/GenBank/DDBJ whole genome shotgun (WGS) entry which is preliminary data.</text>
</comment>
<accession>A0A194AE82</accession>
<gene>
    <name evidence="1" type="ORF">DPF_0195</name>
</gene>
<dbReference type="InterPro" id="IPR025529">
    <property type="entry name" value="DUF4416"/>
</dbReference>
<evidence type="ECO:0000313" key="2">
    <source>
        <dbReference type="Proteomes" id="UP000095200"/>
    </source>
</evidence>
<dbReference type="AlphaFoldDB" id="A0A194AE82"/>
<dbReference type="EMBL" id="BDFE01000004">
    <property type="protein sequence ID" value="GAU07510.1"/>
    <property type="molecule type" value="Genomic_DNA"/>
</dbReference>
<name>A0A194AE82_9BACT</name>
<dbReference type="Proteomes" id="UP000095200">
    <property type="component" value="Unassembled WGS sequence"/>
</dbReference>
<reference evidence="2" key="1">
    <citation type="submission" date="2016-06" db="EMBL/GenBank/DDBJ databases">
        <title>Draft genome sequence of Desulfoplanes formicivorans strain Pf12B.</title>
        <authorList>
            <person name="Watanabe M."/>
            <person name="Kojima H."/>
            <person name="Fukui M."/>
        </authorList>
    </citation>
    <scope>NUCLEOTIDE SEQUENCE [LARGE SCALE GENOMIC DNA]</scope>
    <source>
        <strain evidence="2">Pf12B</strain>
    </source>
</reference>
<keyword evidence="2" id="KW-1185">Reference proteome</keyword>
<protein>
    <submittedName>
        <fullName evidence="1">GTP-binding protein</fullName>
    </submittedName>
</protein>